<evidence type="ECO:0000256" key="8">
    <source>
        <dbReference type="ARBA" id="ARBA00022927"/>
    </source>
</evidence>
<evidence type="ECO:0000256" key="5">
    <source>
        <dbReference type="ARBA" id="ARBA00022475"/>
    </source>
</evidence>
<evidence type="ECO:0000256" key="6">
    <source>
        <dbReference type="ARBA" id="ARBA00022519"/>
    </source>
</evidence>
<keyword evidence="9" id="KW-0472">Membrane</keyword>
<reference evidence="11 12" key="1">
    <citation type="submission" date="2024-03" db="EMBL/GenBank/DDBJ databases">
        <title>Novel species of the genus Variovorax.</title>
        <authorList>
            <person name="Liu Q."/>
            <person name="Xin Y.-H."/>
        </authorList>
    </citation>
    <scope>NUCLEOTIDE SEQUENCE [LARGE SCALE GENOMIC DNA]</scope>
    <source>
        <strain evidence="11 12">KACC 18900</strain>
    </source>
</reference>
<evidence type="ECO:0000256" key="3">
    <source>
        <dbReference type="ARBA" id="ARBA00021563"/>
    </source>
</evidence>
<dbReference type="Proteomes" id="UP001385892">
    <property type="component" value="Unassembled WGS sequence"/>
</dbReference>
<organism evidence="11 12">
    <name type="scientific">Variovorax rhizosphaerae</name>
    <dbReference type="NCBI Taxonomy" id="1836200"/>
    <lineage>
        <taxon>Bacteria</taxon>
        <taxon>Pseudomonadati</taxon>
        <taxon>Pseudomonadota</taxon>
        <taxon>Betaproteobacteria</taxon>
        <taxon>Burkholderiales</taxon>
        <taxon>Comamonadaceae</taxon>
        <taxon>Variovorax</taxon>
    </lineage>
</organism>
<proteinExistence type="inferred from homology"/>
<evidence type="ECO:0000313" key="11">
    <source>
        <dbReference type="EMBL" id="MEJ8846621.1"/>
    </source>
</evidence>
<name>A0ABU8WGH8_9BURK</name>
<dbReference type="InterPro" id="IPR022792">
    <property type="entry name" value="T2SS_protein-GspN"/>
</dbReference>
<evidence type="ECO:0000256" key="10">
    <source>
        <dbReference type="ARBA" id="ARBA00030772"/>
    </source>
</evidence>
<dbReference type="Pfam" id="PF01203">
    <property type="entry name" value="T2SSN"/>
    <property type="match status" value="1"/>
</dbReference>
<accession>A0ABU8WGH8</accession>
<evidence type="ECO:0000313" key="12">
    <source>
        <dbReference type="Proteomes" id="UP001385892"/>
    </source>
</evidence>
<keyword evidence="5" id="KW-1003">Cell membrane</keyword>
<comment type="similarity">
    <text evidence="2">Belongs to the GSP N family.</text>
</comment>
<protein>
    <recommendedName>
        <fullName evidence="3">Type II secretion system protein N</fullName>
    </recommendedName>
    <alternativeName>
        <fullName evidence="10">General secretion pathway protein N</fullName>
    </alternativeName>
</protein>
<dbReference type="EMBL" id="JBBKZT010000003">
    <property type="protein sequence ID" value="MEJ8846621.1"/>
    <property type="molecule type" value="Genomic_DNA"/>
</dbReference>
<keyword evidence="12" id="KW-1185">Reference proteome</keyword>
<comment type="caution">
    <text evidence="11">The sequence shown here is derived from an EMBL/GenBank/DDBJ whole genome shotgun (WGS) entry which is preliminary data.</text>
</comment>
<keyword evidence="7" id="KW-0812">Transmembrane</keyword>
<evidence type="ECO:0000256" key="1">
    <source>
        <dbReference type="ARBA" id="ARBA00004533"/>
    </source>
</evidence>
<keyword evidence="8" id="KW-0653">Protein transport</keyword>
<evidence type="ECO:0000256" key="9">
    <source>
        <dbReference type="ARBA" id="ARBA00023136"/>
    </source>
</evidence>
<evidence type="ECO:0000256" key="2">
    <source>
        <dbReference type="ARBA" id="ARBA00007208"/>
    </source>
</evidence>
<sequence length="266" mass="27983">MIARANALPARPARAWRWAMLGALLGGLAALAAYAPARWLAQALREATNGRLLLVNAQGTVWNGTAGVVFASGPGGAQPVSLPGTVDWRLRPAWNGVRAALTVPCCAAKPLEFDALPHSDGLELAWRDGQSRWPAAMLTGLGAPWNSLKPEGMLDISTQAFSMRWSGPQLALSGRAALNAMDISTALSTLKPLGTYRLTMEGGAQATLLLATQEGSLELSGSGRWNGRALRFDGEARAAPGREDALSNLLNIIGRRDGARSLITLG</sequence>
<keyword evidence="6" id="KW-0997">Cell inner membrane</keyword>
<evidence type="ECO:0000256" key="7">
    <source>
        <dbReference type="ARBA" id="ARBA00022692"/>
    </source>
</evidence>
<dbReference type="RefSeq" id="WP_340341766.1">
    <property type="nucleotide sequence ID" value="NZ_JBBKZT010000003.1"/>
</dbReference>
<evidence type="ECO:0000256" key="4">
    <source>
        <dbReference type="ARBA" id="ARBA00022448"/>
    </source>
</evidence>
<comment type="subcellular location">
    <subcellularLocation>
        <location evidence="1">Cell inner membrane</location>
    </subcellularLocation>
</comment>
<gene>
    <name evidence="11" type="primary">gspN</name>
    <name evidence="11" type="ORF">WKW82_08175</name>
</gene>
<keyword evidence="4" id="KW-0813">Transport</keyword>